<gene>
    <name evidence="2" type="ORF">SUTH_00142</name>
</gene>
<keyword evidence="3" id="KW-1185">Reference proteome</keyword>
<evidence type="ECO:0000313" key="3">
    <source>
        <dbReference type="Proteomes" id="UP000031637"/>
    </source>
</evidence>
<evidence type="ECO:0000313" key="2">
    <source>
        <dbReference type="EMBL" id="BAO27962.1"/>
    </source>
</evidence>
<protein>
    <submittedName>
        <fullName evidence="2">Uncharacterized protein</fullName>
    </submittedName>
</protein>
<dbReference type="STRING" id="1223802.SUTH_00142"/>
<proteinExistence type="predicted"/>
<reference evidence="2 3" key="1">
    <citation type="journal article" date="2014" name="Syst. Appl. Microbiol.">
        <title>Complete genomes of freshwater sulfur oxidizers Sulfuricella denitrificans skB26 and Sulfuritalea hydrogenivorans sk43H: genetic insights into the sulfur oxidation pathway of betaproteobacteria.</title>
        <authorList>
            <person name="Watanabe T."/>
            <person name="Kojima H."/>
            <person name="Fukui M."/>
        </authorList>
    </citation>
    <scope>NUCLEOTIDE SEQUENCE [LARGE SCALE GENOMIC DNA]</scope>
    <source>
        <strain evidence="2">DSM22779</strain>
    </source>
</reference>
<dbReference type="KEGG" id="shd:SUTH_00142"/>
<accession>W0SAQ3</accession>
<name>W0SAQ3_9PROT</name>
<feature type="region of interest" description="Disordered" evidence="1">
    <location>
        <begin position="47"/>
        <end position="80"/>
    </location>
</feature>
<dbReference type="AlphaFoldDB" id="W0SAQ3"/>
<dbReference type="Proteomes" id="UP000031637">
    <property type="component" value="Chromosome"/>
</dbReference>
<organism evidence="2 3">
    <name type="scientific">Sulfuritalea hydrogenivorans sk43H</name>
    <dbReference type="NCBI Taxonomy" id="1223802"/>
    <lineage>
        <taxon>Bacteria</taxon>
        <taxon>Pseudomonadati</taxon>
        <taxon>Pseudomonadota</taxon>
        <taxon>Betaproteobacteria</taxon>
        <taxon>Nitrosomonadales</taxon>
        <taxon>Sterolibacteriaceae</taxon>
        <taxon>Sulfuritalea</taxon>
    </lineage>
</organism>
<evidence type="ECO:0000256" key="1">
    <source>
        <dbReference type="SAM" id="MobiDB-lite"/>
    </source>
</evidence>
<sequence>MYEFPGMAETAFCYHCRQHHPKSEMRQIETKAGKRWRCIRSIEATRQGQAAREAYGRQVSEMNKSEAQSRARLSKPIVTT</sequence>
<dbReference type="HOGENOM" id="CLU_2600241_0_0_4"/>
<dbReference type="EMBL" id="AP012547">
    <property type="protein sequence ID" value="BAO27962.1"/>
    <property type="molecule type" value="Genomic_DNA"/>
</dbReference>